<keyword evidence="7" id="KW-0175">Coiled coil</keyword>
<dbReference type="Proteomes" id="UP001175353">
    <property type="component" value="Unassembled WGS sequence"/>
</dbReference>
<keyword evidence="4" id="KW-0238">DNA-binding</keyword>
<dbReference type="InterPro" id="IPR001138">
    <property type="entry name" value="Zn2Cys6_DnaBD"/>
</dbReference>
<evidence type="ECO:0000313" key="10">
    <source>
        <dbReference type="Proteomes" id="UP001175353"/>
    </source>
</evidence>
<evidence type="ECO:0000256" key="6">
    <source>
        <dbReference type="ARBA" id="ARBA00023242"/>
    </source>
</evidence>
<sequence>MLGAEMQASKSSRASSCVHCRQVKLKCDRRERYPSPCSRCASTGADCRTDPAFKRFSSRTRVKELEKEIERLQRNQSLEQIVPTRPMLGESQNSYVTSVPSLSDDNSPNHANGPTWWFQAHDDPLQTPPFQLGEVSLPAYEAVSSFHEFEELYLPHFAILEPITSLRDFAQQNELLFWAIIAVVSRGKPNNPQHAALQTAFDQLLGRVCCEAIQSLTDLQALLLTCVYPPRLRGSERDPSWMRLGMAINTARQIGIDKQQDEVLFGARKARYCLSRYSRRILKLTFLKIFEIDIQLSSWLGHTPTLATAHHLRTVNMFLLDLSIPREYAATVEVHLVTAQYLVTERDSIAVSIDTARMSLAALDMVKAKHTPSWTFQAETALLAAKLHVTVVGVLCLSGSDNLSDPTPLHSPPVTSLLQTAEDTARQTITLLSNLSDTQLELLTASSNHHAAADPLPGYPKWYSCIGFLAATVIIYCIDLMENATAAGLPVQMNEARNSLAKAYKLFTKCEGATEHQRAALNLDVAMKSIGRGRVWFRKMVRTRSAASLVYSLIWLGGIARGKQEDPEFSIEAAERLVREGFPLVAGAAGFGGVVEGGEAGEGAWWMDLGFCDDLSVDFFDFSPGGYPGGPLGLESDGFALLMRRLYFMMAYCRTLRRRRGAPRMCRPEDHIYVEQYP</sequence>
<evidence type="ECO:0000259" key="8">
    <source>
        <dbReference type="PROSITE" id="PS50048"/>
    </source>
</evidence>
<evidence type="ECO:0000256" key="4">
    <source>
        <dbReference type="ARBA" id="ARBA00023125"/>
    </source>
</evidence>
<name>A0AAN6H8I8_9PEZI</name>
<keyword evidence="5" id="KW-0804">Transcription</keyword>
<evidence type="ECO:0000256" key="2">
    <source>
        <dbReference type="ARBA" id="ARBA00022723"/>
    </source>
</evidence>
<dbReference type="AlphaFoldDB" id="A0AAN6H8I8"/>
<dbReference type="InterPro" id="IPR007219">
    <property type="entry name" value="XnlR_reg_dom"/>
</dbReference>
<organism evidence="9 10">
    <name type="scientific">Friedmanniomyces endolithicus</name>
    <dbReference type="NCBI Taxonomy" id="329885"/>
    <lineage>
        <taxon>Eukaryota</taxon>
        <taxon>Fungi</taxon>
        <taxon>Dikarya</taxon>
        <taxon>Ascomycota</taxon>
        <taxon>Pezizomycotina</taxon>
        <taxon>Dothideomycetes</taxon>
        <taxon>Dothideomycetidae</taxon>
        <taxon>Mycosphaerellales</taxon>
        <taxon>Teratosphaeriaceae</taxon>
        <taxon>Friedmanniomyces</taxon>
    </lineage>
</organism>
<dbReference type="GO" id="GO:0000981">
    <property type="term" value="F:DNA-binding transcription factor activity, RNA polymerase II-specific"/>
    <property type="evidence" value="ECO:0007669"/>
    <property type="project" value="InterPro"/>
</dbReference>
<keyword evidence="10" id="KW-1185">Reference proteome</keyword>
<keyword evidence="3" id="KW-0805">Transcription regulation</keyword>
<dbReference type="PROSITE" id="PS50048">
    <property type="entry name" value="ZN2_CY6_FUNGAL_2"/>
    <property type="match status" value="1"/>
</dbReference>
<dbReference type="CDD" id="cd00067">
    <property type="entry name" value="GAL4"/>
    <property type="match status" value="1"/>
</dbReference>
<evidence type="ECO:0000256" key="7">
    <source>
        <dbReference type="SAM" id="Coils"/>
    </source>
</evidence>
<dbReference type="GO" id="GO:0008270">
    <property type="term" value="F:zinc ion binding"/>
    <property type="evidence" value="ECO:0007669"/>
    <property type="project" value="InterPro"/>
</dbReference>
<dbReference type="SMART" id="SM00066">
    <property type="entry name" value="GAL4"/>
    <property type="match status" value="1"/>
</dbReference>
<comment type="subcellular location">
    <subcellularLocation>
        <location evidence="1">Nucleus</location>
    </subcellularLocation>
</comment>
<dbReference type="PANTHER" id="PTHR31845:SF21">
    <property type="entry name" value="REGULATORY PROTEIN LEU3"/>
    <property type="match status" value="1"/>
</dbReference>
<accession>A0AAN6H8I8</accession>
<dbReference type="Pfam" id="PF04082">
    <property type="entry name" value="Fungal_trans"/>
    <property type="match status" value="1"/>
</dbReference>
<dbReference type="CDD" id="cd12148">
    <property type="entry name" value="fungal_TF_MHR"/>
    <property type="match status" value="1"/>
</dbReference>
<protein>
    <submittedName>
        <fullName evidence="9">Regulatory protein leu3</fullName>
    </submittedName>
</protein>
<comment type="caution">
    <text evidence="9">The sequence shown here is derived from an EMBL/GenBank/DDBJ whole genome shotgun (WGS) entry which is preliminary data.</text>
</comment>
<gene>
    <name evidence="9" type="primary">LEU3_2</name>
    <name evidence="9" type="ORF">LTR91_020589</name>
</gene>
<dbReference type="GO" id="GO:0005634">
    <property type="term" value="C:nucleus"/>
    <property type="evidence" value="ECO:0007669"/>
    <property type="project" value="UniProtKB-SubCell"/>
</dbReference>
<feature type="domain" description="Zn(2)-C6 fungal-type" evidence="8">
    <location>
        <begin position="16"/>
        <end position="49"/>
    </location>
</feature>
<evidence type="ECO:0000256" key="5">
    <source>
        <dbReference type="ARBA" id="ARBA00023163"/>
    </source>
</evidence>
<dbReference type="InterPro" id="IPR051089">
    <property type="entry name" value="prtT"/>
</dbReference>
<dbReference type="PANTHER" id="PTHR31845">
    <property type="entry name" value="FINGER DOMAIN PROTEIN, PUTATIVE-RELATED"/>
    <property type="match status" value="1"/>
</dbReference>
<dbReference type="PROSITE" id="PS00463">
    <property type="entry name" value="ZN2_CY6_FUNGAL_1"/>
    <property type="match status" value="1"/>
</dbReference>
<dbReference type="GO" id="GO:0000976">
    <property type="term" value="F:transcription cis-regulatory region binding"/>
    <property type="evidence" value="ECO:0007669"/>
    <property type="project" value="TreeGrafter"/>
</dbReference>
<evidence type="ECO:0000313" key="9">
    <source>
        <dbReference type="EMBL" id="KAK0959906.1"/>
    </source>
</evidence>
<feature type="coiled-coil region" evidence="7">
    <location>
        <begin position="55"/>
        <end position="82"/>
    </location>
</feature>
<evidence type="ECO:0000256" key="3">
    <source>
        <dbReference type="ARBA" id="ARBA00023015"/>
    </source>
</evidence>
<proteinExistence type="predicted"/>
<dbReference type="Gene3D" id="4.10.240.10">
    <property type="entry name" value="Zn(2)-C6 fungal-type DNA-binding domain"/>
    <property type="match status" value="1"/>
</dbReference>
<dbReference type="GO" id="GO:0006351">
    <property type="term" value="P:DNA-templated transcription"/>
    <property type="evidence" value="ECO:0007669"/>
    <property type="project" value="InterPro"/>
</dbReference>
<keyword evidence="6" id="KW-0539">Nucleus</keyword>
<dbReference type="Pfam" id="PF00172">
    <property type="entry name" value="Zn_clus"/>
    <property type="match status" value="1"/>
</dbReference>
<evidence type="ECO:0000256" key="1">
    <source>
        <dbReference type="ARBA" id="ARBA00004123"/>
    </source>
</evidence>
<dbReference type="EMBL" id="JAUJLE010000342">
    <property type="protein sequence ID" value="KAK0959906.1"/>
    <property type="molecule type" value="Genomic_DNA"/>
</dbReference>
<dbReference type="SUPFAM" id="SSF57701">
    <property type="entry name" value="Zn2/Cys6 DNA-binding domain"/>
    <property type="match status" value="1"/>
</dbReference>
<keyword evidence="2" id="KW-0479">Metal-binding</keyword>
<reference evidence="9" key="1">
    <citation type="submission" date="2023-06" db="EMBL/GenBank/DDBJ databases">
        <title>Black Yeasts Isolated from many extreme environments.</title>
        <authorList>
            <person name="Coleine C."/>
            <person name="Stajich J.E."/>
            <person name="Selbmann L."/>
        </authorList>
    </citation>
    <scope>NUCLEOTIDE SEQUENCE</scope>
    <source>
        <strain evidence="9">CCFEE 5200</strain>
    </source>
</reference>
<dbReference type="InterPro" id="IPR036864">
    <property type="entry name" value="Zn2-C6_fun-type_DNA-bd_sf"/>
</dbReference>